<comment type="subunit">
    <text evidence="9">The complex comprises the extracytoplasmic solute receptor protein and the two transmembrane proteins.</text>
</comment>
<reference evidence="11 12" key="1">
    <citation type="submission" date="2023-05" db="EMBL/GenBank/DDBJ databases">
        <title>Pseudodonghicola sp. nov.</title>
        <authorList>
            <person name="Huang J."/>
        </authorList>
    </citation>
    <scope>NUCLEOTIDE SEQUENCE [LARGE SCALE GENOMIC DNA]</scope>
    <source>
        <strain evidence="11 12">IC7</strain>
    </source>
</reference>
<dbReference type="PANTHER" id="PTHR35011">
    <property type="entry name" value="2,3-DIKETO-L-GULONATE TRAP TRANSPORTER SMALL PERMEASE PROTEIN YIAM"/>
    <property type="match status" value="1"/>
</dbReference>
<evidence type="ECO:0000256" key="6">
    <source>
        <dbReference type="ARBA" id="ARBA00022989"/>
    </source>
</evidence>
<keyword evidence="7 9" id="KW-0472">Membrane</keyword>
<evidence type="ECO:0000313" key="11">
    <source>
        <dbReference type="EMBL" id="MDK3019202.1"/>
    </source>
</evidence>
<feature type="transmembrane region" description="Helical" evidence="9">
    <location>
        <begin position="45"/>
        <end position="63"/>
    </location>
</feature>
<evidence type="ECO:0000256" key="7">
    <source>
        <dbReference type="ARBA" id="ARBA00023136"/>
    </source>
</evidence>
<keyword evidence="4 9" id="KW-0997">Cell inner membrane</keyword>
<name>A0ABT7F3L5_9RHOB</name>
<feature type="transmembrane region" description="Helical" evidence="9">
    <location>
        <begin position="12"/>
        <end position="33"/>
    </location>
</feature>
<evidence type="ECO:0000256" key="1">
    <source>
        <dbReference type="ARBA" id="ARBA00004429"/>
    </source>
</evidence>
<organism evidence="11 12">
    <name type="scientific">Pseudodonghicola flavimaris</name>
    <dbReference type="NCBI Taxonomy" id="3050036"/>
    <lineage>
        <taxon>Bacteria</taxon>
        <taxon>Pseudomonadati</taxon>
        <taxon>Pseudomonadota</taxon>
        <taxon>Alphaproteobacteria</taxon>
        <taxon>Rhodobacterales</taxon>
        <taxon>Paracoccaceae</taxon>
        <taxon>Pseudodonghicola</taxon>
    </lineage>
</organism>
<evidence type="ECO:0000256" key="9">
    <source>
        <dbReference type="RuleBase" id="RU369079"/>
    </source>
</evidence>
<feature type="transmembrane region" description="Helical" evidence="9">
    <location>
        <begin position="125"/>
        <end position="143"/>
    </location>
</feature>
<dbReference type="InterPro" id="IPR007387">
    <property type="entry name" value="TRAP_DctQ"/>
</dbReference>
<evidence type="ECO:0000256" key="2">
    <source>
        <dbReference type="ARBA" id="ARBA00022448"/>
    </source>
</evidence>
<protein>
    <recommendedName>
        <fullName evidence="9">TRAP transporter small permease protein</fullName>
    </recommendedName>
</protein>
<keyword evidence="2 9" id="KW-0813">Transport</keyword>
<dbReference type="PANTHER" id="PTHR35011:SF2">
    <property type="entry name" value="2,3-DIKETO-L-GULONATE TRAP TRANSPORTER SMALL PERMEASE PROTEIN YIAM"/>
    <property type="match status" value="1"/>
</dbReference>
<evidence type="ECO:0000256" key="5">
    <source>
        <dbReference type="ARBA" id="ARBA00022692"/>
    </source>
</evidence>
<accession>A0ABT7F3L5</accession>
<dbReference type="InterPro" id="IPR055348">
    <property type="entry name" value="DctQ"/>
</dbReference>
<evidence type="ECO:0000256" key="3">
    <source>
        <dbReference type="ARBA" id="ARBA00022475"/>
    </source>
</evidence>
<comment type="caution">
    <text evidence="11">The sequence shown here is derived from an EMBL/GenBank/DDBJ whole genome shotgun (WGS) entry which is preliminary data.</text>
</comment>
<keyword evidence="5 9" id="KW-0812">Transmembrane</keyword>
<feature type="transmembrane region" description="Helical" evidence="9">
    <location>
        <begin position="83"/>
        <end position="105"/>
    </location>
</feature>
<keyword evidence="12" id="KW-1185">Reference proteome</keyword>
<feature type="domain" description="Tripartite ATP-independent periplasmic transporters DctQ component" evidence="10">
    <location>
        <begin position="21"/>
        <end position="149"/>
    </location>
</feature>
<evidence type="ECO:0000313" key="12">
    <source>
        <dbReference type="Proteomes" id="UP001243757"/>
    </source>
</evidence>
<comment type="function">
    <text evidence="9">Part of the tripartite ATP-independent periplasmic (TRAP) transport system.</text>
</comment>
<gene>
    <name evidence="11" type="ORF">QO033_16100</name>
</gene>
<keyword evidence="6 9" id="KW-1133">Transmembrane helix</keyword>
<dbReference type="RefSeq" id="WP_284482003.1">
    <property type="nucleotide sequence ID" value="NZ_JASNJD010000012.1"/>
</dbReference>
<comment type="subcellular location">
    <subcellularLocation>
        <location evidence="1 9">Cell inner membrane</location>
        <topology evidence="1 9">Multi-pass membrane protein</topology>
    </subcellularLocation>
</comment>
<comment type="similarity">
    <text evidence="8 9">Belongs to the TRAP transporter small permease family.</text>
</comment>
<evidence type="ECO:0000256" key="4">
    <source>
        <dbReference type="ARBA" id="ARBA00022519"/>
    </source>
</evidence>
<keyword evidence="3" id="KW-1003">Cell membrane</keyword>
<evidence type="ECO:0000256" key="8">
    <source>
        <dbReference type="ARBA" id="ARBA00038436"/>
    </source>
</evidence>
<dbReference type="EMBL" id="JASNJD010000012">
    <property type="protein sequence ID" value="MDK3019202.1"/>
    <property type="molecule type" value="Genomic_DNA"/>
</dbReference>
<proteinExistence type="inferred from homology"/>
<dbReference type="Pfam" id="PF04290">
    <property type="entry name" value="DctQ"/>
    <property type="match status" value="1"/>
</dbReference>
<dbReference type="Proteomes" id="UP001243757">
    <property type="component" value="Unassembled WGS sequence"/>
</dbReference>
<evidence type="ECO:0000259" key="10">
    <source>
        <dbReference type="Pfam" id="PF04290"/>
    </source>
</evidence>
<sequence>MEYSFPQRVLRAISATILGVLVVAVFVNIVLRFLFNSGLVVTEELSRLLLVWLVFVAAIAVSLSGRHLGMSLIVEKLPRRAQFALAVLGAALMLLCDALLGIGAWSQVQFGLRDYLPVSGLPVAVVYAAGLLGALAFALATLWRIARLLSGRMTPAEWFRFDAKPAESE</sequence>